<keyword evidence="1" id="KW-1133">Transmembrane helix</keyword>
<feature type="transmembrane region" description="Helical" evidence="1">
    <location>
        <begin position="84"/>
        <end position="107"/>
    </location>
</feature>
<evidence type="ECO:0000313" key="4">
    <source>
        <dbReference type="EMBL" id="WFP91013.1"/>
    </source>
</evidence>
<dbReference type="AlphaFoldDB" id="A0A9Q8Y9J7"/>
<dbReference type="Proteomes" id="UP001055460">
    <property type="component" value="Chromosome"/>
</dbReference>
<feature type="transmembrane region" description="Helical" evidence="1">
    <location>
        <begin position="21"/>
        <end position="38"/>
    </location>
</feature>
<accession>A0A9Q8Y9J7</accession>
<feature type="transmembrane region" description="Helical" evidence="1">
    <location>
        <begin position="141"/>
        <end position="160"/>
    </location>
</feature>
<name>A0A9Q8Y9J7_ENSAD</name>
<dbReference type="GeneID" id="29518664"/>
<dbReference type="InterPro" id="IPR009936">
    <property type="entry name" value="DUF1468"/>
</dbReference>
<reference evidence="4 6" key="2">
    <citation type="submission" date="2023-03" db="EMBL/GenBank/DDBJ databases">
        <title>Comparative genome and transcriptome analysis combination mining strategies for increasing vitamin B12 production of Ensifer adhaerens strain.</title>
        <authorList>
            <person name="Yongheng L."/>
        </authorList>
    </citation>
    <scope>NUCLEOTIDE SEQUENCE [LARGE SCALE GENOMIC DNA]</scope>
    <source>
        <strain evidence="4 6">Casida A-T305</strain>
    </source>
</reference>
<dbReference type="RefSeq" id="WP_082566601.1">
    <property type="nucleotide sequence ID" value="NZ_CP015880.1"/>
</dbReference>
<protein>
    <submittedName>
        <fullName evidence="3">Tripartite tricarboxylate transporter TctB family protein</fullName>
    </submittedName>
</protein>
<evidence type="ECO:0000313" key="5">
    <source>
        <dbReference type="Proteomes" id="UP001055460"/>
    </source>
</evidence>
<feature type="transmembrane region" description="Helical" evidence="1">
    <location>
        <begin position="53"/>
        <end position="72"/>
    </location>
</feature>
<evidence type="ECO:0000313" key="6">
    <source>
        <dbReference type="Proteomes" id="UP001214094"/>
    </source>
</evidence>
<feature type="transmembrane region" description="Helical" evidence="1">
    <location>
        <begin position="113"/>
        <end position="134"/>
    </location>
</feature>
<evidence type="ECO:0000313" key="3">
    <source>
        <dbReference type="EMBL" id="USJ23629.1"/>
    </source>
</evidence>
<proteinExistence type="predicted"/>
<dbReference type="EMBL" id="CP121308">
    <property type="protein sequence ID" value="WFP91013.1"/>
    <property type="molecule type" value="Genomic_DNA"/>
</dbReference>
<dbReference type="Pfam" id="PF07331">
    <property type="entry name" value="TctB"/>
    <property type="match status" value="1"/>
</dbReference>
<sequence length="173" mass="17774">MEATSTNTETEPSAGGLGRERLAGIVLVGLGGLGLWAGSDLPFMTSEGVGSGLMPRLLSLVILGLGLLQLVLSRKDPGPSTGRWAIRETIPVILGVVLFAVTVRGYHLGPVTIPGLGLSIACPLAVVASGLAARDARLGELLVFAAVLTAFCIGLFRYALGLSVPVAPWLLGY</sequence>
<evidence type="ECO:0000259" key="2">
    <source>
        <dbReference type="Pfam" id="PF07331"/>
    </source>
</evidence>
<organism evidence="3 5">
    <name type="scientific">Ensifer adhaerens</name>
    <name type="common">Sinorhizobium morelense</name>
    <dbReference type="NCBI Taxonomy" id="106592"/>
    <lineage>
        <taxon>Bacteria</taxon>
        <taxon>Pseudomonadati</taxon>
        <taxon>Pseudomonadota</taxon>
        <taxon>Alphaproteobacteria</taxon>
        <taxon>Hyphomicrobiales</taxon>
        <taxon>Rhizobiaceae</taxon>
        <taxon>Sinorhizobium/Ensifer group</taxon>
        <taxon>Ensifer</taxon>
    </lineage>
</organism>
<gene>
    <name evidence="3" type="ORF">NE863_01155</name>
    <name evidence="4" type="ORF">P4B07_01145</name>
</gene>
<dbReference type="Proteomes" id="UP001214094">
    <property type="component" value="Chromosome"/>
</dbReference>
<keyword evidence="1" id="KW-0812">Transmembrane</keyword>
<keyword evidence="1" id="KW-0472">Membrane</keyword>
<evidence type="ECO:0000256" key="1">
    <source>
        <dbReference type="SAM" id="Phobius"/>
    </source>
</evidence>
<dbReference type="EMBL" id="CP098807">
    <property type="protein sequence ID" value="USJ23629.1"/>
    <property type="molecule type" value="Genomic_DNA"/>
</dbReference>
<reference evidence="3" key="1">
    <citation type="submission" date="2022-06" db="EMBL/GenBank/DDBJ databases">
        <title>Physiological and biochemical characterization and genomic elucidation of a strain of the genus Ensifer adhaerens M8 that combines arsenic oxidation and chromium reduction.</title>
        <authorList>
            <person name="Li X."/>
            <person name="Yu c."/>
        </authorList>
    </citation>
    <scope>NUCLEOTIDE SEQUENCE</scope>
    <source>
        <strain evidence="3">M8</strain>
    </source>
</reference>
<keyword evidence="6" id="KW-1185">Reference proteome</keyword>
<feature type="domain" description="DUF1468" evidence="2">
    <location>
        <begin position="22"/>
        <end position="165"/>
    </location>
</feature>